<dbReference type="CDD" id="cd14845">
    <property type="entry name" value="L-Ala-D-Glu_peptidase_like"/>
    <property type="match status" value="1"/>
</dbReference>
<protein>
    <submittedName>
        <fullName evidence="4">Endolysin</fullName>
    </submittedName>
</protein>
<dbReference type="Pfam" id="PF08239">
    <property type="entry name" value="SH3_3"/>
    <property type="match status" value="1"/>
</dbReference>
<evidence type="ECO:0000259" key="3">
    <source>
        <dbReference type="SMART" id="SM00287"/>
    </source>
</evidence>
<feature type="domain" description="SH3b" evidence="3">
    <location>
        <begin position="171"/>
        <end position="225"/>
    </location>
</feature>
<dbReference type="InterPro" id="IPR009045">
    <property type="entry name" value="Zn_M74/Hedgehog-like"/>
</dbReference>
<evidence type="ECO:0000313" key="4">
    <source>
        <dbReference type="EMBL" id="AMO26043.1"/>
    </source>
</evidence>
<comment type="similarity">
    <text evidence="1">Belongs to the N-acetylmuramoyl-L-alanine amidase 2 family.</text>
</comment>
<keyword evidence="5" id="KW-1185">Reference proteome</keyword>
<dbReference type="Proteomes" id="UP000201785">
    <property type="component" value="Segment"/>
</dbReference>
<dbReference type="OrthoDB" id="5224at10239"/>
<dbReference type="SUPFAM" id="SSF55166">
    <property type="entry name" value="Hedgehog/DD-peptidase"/>
    <property type="match status" value="1"/>
</dbReference>
<dbReference type="GO" id="GO:0008233">
    <property type="term" value="F:peptidase activity"/>
    <property type="evidence" value="ECO:0007669"/>
    <property type="project" value="InterPro"/>
</dbReference>
<sequence length="313" mass="33955">MAMSLDTLISKANRKLDVSGMRRDVADRTRAVIKQMHAQGIYICVAQGYRSIAEQNELYAQGRTKPGSIVTNAKGGQSNHNFGVAIDLCLYTQDGSDVIWTVEGDFRKVVNAMKAQGFKWGGDWTSFKDYPHFELYNVVDGQKPPADTGGAVDTGNGGGSNSGGTSSDGSIGVAYIEGLNVNLRSGPGTGYGVIRKLNKPESYIVWAEKDGWLNLGGDQWVYNDSDYIRFQRTGGANKVPEAPAPAPAGPLGTAYIRGYNVNLRSGPGTGYSVIRQLSKGESYVVWAKQNGWLNLGGNQWVYNDPSYINFIEE</sequence>
<gene>
    <name evidence="4" type="ORF">Blue_221</name>
</gene>
<name>A0A140HM31_9CAUD</name>
<evidence type="ECO:0000256" key="1">
    <source>
        <dbReference type="ARBA" id="ARBA00007553"/>
    </source>
</evidence>
<accession>A0A140HM31</accession>
<reference evidence="4 5" key="1">
    <citation type="journal article" date="2016" name="Genome Announc.">
        <title>Complete Genome Sequence of Bacteriophage Deep-Blue Infecting Emetic Bacillus cereus.</title>
        <authorList>
            <person name="Hock L."/>
            <person name="Gillis A."/>
            <person name="Mahillon J."/>
        </authorList>
    </citation>
    <scope>NUCLEOTIDE SEQUENCE [LARGE SCALE GENOMIC DNA]</scope>
</reference>
<dbReference type="KEGG" id="vg:29081999"/>
<dbReference type="Gene3D" id="3.30.1380.10">
    <property type="match status" value="1"/>
</dbReference>
<feature type="domain" description="SH3b" evidence="3">
    <location>
        <begin position="251"/>
        <end position="305"/>
    </location>
</feature>
<proteinExistence type="inferred from homology"/>
<dbReference type="InterPro" id="IPR039561">
    <property type="entry name" value="Peptidase_M15C"/>
</dbReference>
<dbReference type="Gene3D" id="2.30.30.40">
    <property type="entry name" value="SH3 Domains"/>
    <property type="match status" value="2"/>
</dbReference>
<dbReference type="EMBL" id="KU577463">
    <property type="protein sequence ID" value="AMO26043.1"/>
    <property type="molecule type" value="Genomic_DNA"/>
</dbReference>
<dbReference type="SMART" id="SM00287">
    <property type="entry name" value="SH3b"/>
    <property type="match status" value="2"/>
</dbReference>
<dbReference type="RefSeq" id="YP_009285532.1">
    <property type="nucleotide sequence ID" value="NC_031056.1"/>
</dbReference>
<evidence type="ECO:0000313" key="5">
    <source>
        <dbReference type="Proteomes" id="UP000201785"/>
    </source>
</evidence>
<dbReference type="SMR" id="A0A140HM31"/>
<feature type="region of interest" description="Disordered" evidence="2">
    <location>
        <begin position="144"/>
        <end position="166"/>
    </location>
</feature>
<dbReference type="Pfam" id="PF13539">
    <property type="entry name" value="Peptidase_M15_4"/>
    <property type="match status" value="1"/>
</dbReference>
<dbReference type="GeneID" id="29081999"/>
<organism evidence="4 5">
    <name type="scientific">Bacillus phage Deep Blue</name>
    <dbReference type="NCBI Taxonomy" id="1792245"/>
    <lineage>
        <taxon>Viruses</taxon>
        <taxon>Duplodnaviria</taxon>
        <taxon>Heunggongvirae</taxon>
        <taxon>Uroviricota</taxon>
        <taxon>Caudoviricetes</taxon>
        <taxon>Herelleviridae</taxon>
        <taxon>Bastillevirinae</taxon>
        <taxon>Caeruleovirus</taxon>
        <taxon>Caeruleovirus deepblue</taxon>
    </lineage>
</organism>
<evidence type="ECO:0000256" key="2">
    <source>
        <dbReference type="SAM" id="MobiDB-lite"/>
    </source>
</evidence>
<dbReference type="InterPro" id="IPR003646">
    <property type="entry name" value="SH3-like_bac-type"/>
</dbReference>